<accession>A0ABY8Q400</accession>
<reference evidence="4 5" key="1">
    <citation type="submission" date="2023-04" db="EMBL/GenBank/DDBJ databases">
        <title>YMD61, complete Genome.</title>
        <authorList>
            <person name="Zhang J."/>
        </authorList>
    </citation>
    <scope>NUCLEOTIDE SEQUENCE [LARGE SCALE GENOMIC DNA]</scope>
    <source>
        <strain evidence="4 5">YMD61</strain>
    </source>
</reference>
<evidence type="ECO:0000313" key="4">
    <source>
        <dbReference type="EMBL" id="WGV15590.1"/>
    </source>
</evidence>
<proteinExistence type="predicted"/>
<dbReference type="PANTHER" id="PTHR30163">
    <property type="entry name" value="MEMBRANE-BOUND LYTIC MUREIN TRANSGLYCOSYLASE B"/>
    <property type="match status" value="1"/>
</dbReference>
<dbReference type="InterPro" id="IPR043426">
    <property type="entry name" value="MltB-like"/>
</dbReference>
<dbReference type="RefSeq" id="WP_281465109.1">
    <property type="nucleotide sequence ID" value="NZ_CP124535.1"/>
</dbReference>
<dbReference type="Proteomes" id="UP001230978">
    <property type="component" value="Chromosome"/>
</dbReference>
<dbReference type="Pfam" id="PF01471">
    <property type="entry name" value="PG_binding_1"/>
    <property type="match status" value="1"/>
</dbReference>
<dbReference type="InterPro" id="IPR023346">
    <property type="entry name" value="Lysozyme-like_dom_sf"/>
</dbReference>
<feature type="chain" id="PRO_5045466253" evidence="1">
    <location>
        <begin position="18"/>
        <end position="414"/>
    </location>
</feature>
<evidence type="ECO:0000313" key="5">
    <source>
        <dbReference type="Proteomes" id="UP001230978"/>
    </source>
</evidence>
<dbReference type="InterPro" id="IPR031304">
    <property type="entry name" value="SLT_2"/>
</dbReference>
<organism evidence="4 5">
    <name type="scientific">Fuscovulum ytuae</name>
    <dbReference type="NCBI Taxonomy" id="3042299"/>
    <lineage>
        <taxon>Bacteria</taxon>
        <taxon>Pseudomonadati</taxon>
        <taxon>Pseudomonadota</taxon>
        <taxon>Alphaproteobacteria</taxon>
        <taxon>Rhodobacterales</taxon>
        <taxon>Paracoccaceae</taxon>
        <taxon>Fuscovulum</taxon>
    </lineage>
</organism>
<dbReference type="EMBL" id="CP124535">
    <property type="protein sequence ID" value="WGV15590.1"/>
    <property type="molecule type" value="Genomic_DNA"/>
</dbReference>
<name>A0ABY8Q400_9RHOB</name>
<gene>
    <name evidence="4" type="ORF">QF092_15200</name>
</gene>
<dbReference type="SUPFAM" id="SSF47090">
    <property type="entry name" value="PGBD-like"/>
    <property type="match status" value="1"/>
</dbReference>
<feature type="signal peptide" evidence="1">
    <location>
        <begin position="1"/>
        <end position="17"/>
    </location>
</feature>
<dbReference type="InterPro" id="IPR036366">
    <property type="entry name" value="PGBDSf"/>
</dbReference>
<dbReference type="InterPro" id="IPR002477">
    <property type="entry name" value="Peptidoglycan-bd-like"/>
</dbReference>
<feature type="domain" description="Peptidoglycan binding-like" evidence="2">
    <location>
        <begin position="357"/>
        <end position="413"/>
    </location>
</feature>
<evidence type="ECO:0000256" key="1">
    <source>
        <dbReference type="SAM" id="SignalP"/>
    </source>
</evidence>
<feature type="domain" description="Transglycosylase SLT" evidence="3">
    <location>
        <begin position="47"/>
        <end position="337"/>
    </location>
</feature>
<dbReference type="CDD" id="cd13399">
    <property type="entry name" value="Slt35-like"/>
    <property type="match status" value="1"/>
</dbReference>
<evidence type="ECO:0000259" key="2">
    <source>
        <dbReference type="Pfam" id="PF01471"/>
    </source>
</evidence>
<dbReference type="InterPro" id="IPR036365">
    <property type="entry name" value="PGBD-like_sf"/>
</dbReference>
<evidence type="ECO:0000259" key="3">
    <source>
        <dbReference type="Pfam" id="PF13406"/>
    </source>
</evidence>
<dbReference type="NCBIfam" id="TIGR02283">
    <property type="entry name" value="MltB_2"/>
    <property type="match status" value="1"/>
</dbReference>
<dbReference type="SUPFAM" id="SSF53955">
    <property type="entry name" value="Lysozyme-like"/>
    <property type="match status" value="1"/>
</dbReference>
<dbReference type="Gene3D" id="1.10.101.10">
    <property type="entry name" value="PGBD-like superfamily/PGBD"/>
    <property type="match status" value="1"/>
</dbReference>
<sequence>MRAAILSLSLLPGPALAGPAAMPQPAPEPPPVTEAILTISSPQSGLDQWVTAFRPRALAAGIAPATFDRALNGIRYNESVIEKDRNQAEFTRTLWDYLDSAVSDRRVENGQIALAQHRTTLDRLEATYGVPAEVVTAIWGLESSYGANRGDIPVIEALATLAHDGRRGAFFEAQLIDALRILQSGDIGPDAFTGSWAGAMGHTQFIPSSYQSFAVDFNGDGRRDIWSDDPTDALASTAAYLARSGWQKGLPWGIEVTLPTDFDYGLAGTGTAMSSADWATLGLRDATGGNLPDLDRAELLLPAGARGAAFLITANFRAIERYNAADAYVIAVGHLSDRLAGGPPIRAAWPREDRALTGAERRELQERLTAAGFDTKGVDGKIGPNTLAALRAFQRSVGMVPDGYASLDILKRLR</sequence>
<keyword evidence="5" id="KW-1185">Reference proteome</keyword>
<dbReference type="InterPro" id="IPR011970">
    <property type="entry name" value="MltB_2"/>
</dbReference>
<dbReference type="PANTHER" id="PTHR30163:SF8">
    <property type="entry name" value="LYTIC MUREIN TRANSGLYCOSYLASE"/>
    <property type="match status" value="1"/>
</dbReference>
<dbReference type="Gene3D" id="1.10.8.350">
    <property type="entry name" value="Bacterial muramidase"/>
    <property type="match status" value="1"/>
</dbReference>
<dbReference type="Gene3D" id="1.10.530.10">
    <property type="match status" value="1"/>
</dbReference>
<protein>
    <submittedName>
        <fullName evidence="4">Lytic murein transglycosylase</fullName>
    </submittedName>
</protein>
<keyword evidence="1" id="KW-0732">Signal</keyword>
<dbReference type="Pfam" id="PF13406">
    <property type="entry name" value="SLT_2"/>
    <property type="match status" value="1"/>
</dbReference>